<dbReference type="RefSeq" id="XP_038989547.1">
    <property type="nucleotide sequence ID" value="XM_039133619.1"/>
</dbReference>
<proteinExistence type="inferred from homology"/>
<feature type="transmembrane region" description="Helical" evidence="9">
    <location>
        <begin position="57"/>
        <end position="76"/>
    </location>
</feature>
<dbReference type="GO" id="GO:0003954">
    <property type="term" value="F:NADH dehydrogenase activity"/>
    <property type="evidence" value="ECO:0007669"/>
    <property type="project" value="TreeGrafter"/>
</dbReference>
<keyword evidence="3" id="KW-0813">Transport</keyword>
<dbReference type="InterPro" id="IPR003945">
    <property type="entry name" value="NU5C-like"/>
</dbReference>
<evidence type="ECO:0000256" key="1">
    <source>
        <dbReference type="ARBA" id="ARBA00004141"/>
    </source>
</evidence>
<comment type="similarity">
    <text evidence="2">Belongs to the complex I subunit 5 family.</text>
</comment>
<sequence length="92" mass="10157">MASESKIAKPAKLTLYSYWQSSCSQRIRIVLHLKGSVIHAMSDEQDMRKMGGLASSFPLTYAMMLMGSLSLIGFPLPTGFYSNDVYKCKAGL</sequence>
<dbReference type="PANTHER" id="PTHR42829:SF2">
    <property type="entry name" value="NADH-UBIQUINONE OXIDOREDUCTASE CHAIN 5"/>
    <property type="match status" value="1"/>
</dbReference>
<gene>
    <name evidence="12" type="primary">LOC120113051</name>
</gene>
<feature type="domain" description="NADH:quinone oxidoreductase/Mrp antiporter transmembrane" evidence="10">
    <location>
        <begin position="33"/>
        <end position="84"/>
    </location>
</feature>
<evidence type="ECO:0000256" key="6">
    <source>
        <dbReference type="ARBA" id="ARBA00022989"/>
    </source>
</evidence>
<keyword evidence="11" id="KW-1185">Reference proteome</keyword>
<accession>A0A8B9AVD8</accession>
<evidence type="ECO:0000256" key="3">
    <source>
        <dbReference type="ARBA" id="ARBA00022448"/>
    </source>
</evidence>
<keyword evidence="6 9" id="KW-1133">Transmembrane helix</keyword>
<dbReference type="InterPro" id="IPR036249">
    <property type="entry name" value="Thioredoxin-like_sf"/>
</dbReference>
<evidence type="ECO:0000256" key="9">
    <source>
        <dbReference type="SAM" id="Phobius"/>
    </source>
</evidence>
<evidence type="ECO:0000313" key="12">
    <source>
        <dbReference type="RefSeq" id="XP_038989547.1"/>
    </source>
</evidence>
<comment type="subcellular location">
    <subcellularLocation>
        <location evidence="1">Membrane</location>
        <topology evidence="1">Multi-pass membrane protein</topology>
    </subcellularLocation>
</comment>
<dbReference type="GO" id="GO:0008137">
    <property type="term" value="F:NADH dehydrogenase (ubiquinone) activity"/>
    <property type="evidence" value="ECO:0007669"/>
    <property type="project" value="InterPro"/>
</dbReference>
<organism evidence="11 12">
    <name type="scientific">Phoenix dactylifera</name>
    <name type="common">Date palm</name>
    <dbReference type="NCBI Taxonomy" id="42345"/>
    <lineage>
        <taxon>Eukaryota</taxon>
        <taxon>Viridiplantae</taxon>
        <taxon>Streptophyta</taxon>
        <taxon>Embryophyta</taxon>
        <taxon>Tracheophyta</taxon>
        <taxon>Spermatophyta</taxon>
        <taxon>Magnoliopsida</taxon>
        <taxon>Liliopsida</taxon>
        <taxon>Arecaceae</taxon>
        <taxon>Coryphoideae</taxon>
        <taxon>Phoeniceae</taxon>
        <taxon>Phoenix</taxon>
    </lineage>
</organism>
<dbReference type="PANTHER" id="PTHR42829">
    <property type="entry name" value="NADH-UBIQUINONE OXIDOREDUCTASE CHAIN 5"/>
    <property type="match status" value="1"/>
</dbReference>
<reference evidence="12" key="2">
    <citation type="submission" date="2025-08" db="UniProtKB">
        <authorList>
            <consortium name="RefSeq"/>
        </authorList>
    </citation>
    <scope>IDENTIFICATION</scope>
    <source>
        <tissue evidence="12">Young leaves</tissue>
    </source>
</reference>
<dbReference type="GO" id="GO:0016020">
    <property type="term" value="C:membrane"/>
    <property type="evidence" value="ECO:0007669"/>
    <property type="project" value="UniProtKB-SubCell"/>
</dbReference>
<protein>
    <submittedName>
        <fullName evidence="12">NADH-ubiquinone oxidoreductase chain 5-like isoform X1</fullName>
    </submittedName>
</protein>
<dbReference type="OrthoDB" id="1709268at2759"/>
<dbReference type="GO" id="GO:0042773">
    <property type="term" value="P:ATP synthesis coupled electron transport"/>
    <property type="evidence" value="ECO:0007669"/>
    <property type="project" value="InterPro"/>
</dbReference>
<name>A0A8B9AVD8_PHODC</name>
<evidence type="ECO:0000256" key="2">
    <source>
        <dbReference type="ARBA" id="ARBA00008200"/>
    </source>
</evidence>
<dbReference type="Gene3D" id="3.40.30.10">
    <property type="entry name" value="Glutaredoxin"/>
    <property type="match status" value="1"/>
</dbReference>
<keyword evidence="4 9" id="KW-0812">Transmembrane</keyword>
<dbReference type="GO" id="GO:0009536">
    <property type="term" value="C:plastid"/>
    <property type="evidence" value="ECO:0007669"/>
    <property type="project" value="UniProtKB-ARBA"/>
</dbReference>
<dbReference type="AlphaFoldDB" id="A0A8B9AVD8"/>
<keyword evidence="7" id="KW-0520">NAD</keyword>
<reference evidence="11" key="1">
    <citation type="journal article" date="2019" name="Nat. Commun.">
        <title>Genome-wide association mapping of date palm fruit traits.</title>
        <authorList>
            <person name="Hazzouri K.M."/>
            <person name="Gros-Balthazard M."/>
            <person name="Flowers J.M."/>
            <person name="Copetti D."/>
            <person name="Lemansour A."/>
            <person name="Lebrun M."/>
            <person name="Masmoudi K."/>
            <person name="Ferrand S."/>
            <person name="Dhar M.I."/>
            <person name="Fresquez Z.A."/>
            <person name="Rosas U."/>
            <person name="Zhang J."/>
            <person name="Talag J."/>
            <person name="Lee S."/>
            <person name="Kudrna D."/>
            <person name="Powell R.F."/>
            <person name="Leitch I.J."/>
            <person name="Krueger R.R."/>
            <person name="Wing R.A."/>
            <person name="Amiri K.M.A."/>
            <person name="Purugganan M.D."/>
        </authorList>
    </citation>
    <scope>NUCLEOTIDE SEQUENCE [LARGE SCALE GENOMIC DNA]</scope>
    <source>
        <strain evidence="11">cv. Khalas</strain>
    </source>
</reference>
<evidence type="ECO:0000259" key="10">
    <source>
        <dbReference type="Pfam" id="PF00361"/>
    </source>
</evidence>
<dbReference type="Proteomes" id="UP000228380">
    <property type="component" value="Chromosome 14"/>
</dbReference>
<keyword evidence="5" id="KW-1278">Translocase</keyword>
<dbReference type="Pfam" id="PF00361">
    <property type="entry name" value="Proton_antipo_M"/>
    <property type="match status" value="1"/>
</dbReference>
<dbReference type="GO" id="GO:0015990">
    <property type="term" value="P:electron transport coupled proton transport"/>
    <property type="evidence" value="ECO:0007669"/>
    <property type="project" value="TreeGrafter"/>
</dbReference>
<dbReference type="KEGG" id="pda:120113051"/>
<dbReference type="GeneID" id="120113051"/>
<dbReference type="SUPFAM" id="SSF52833">
    <property type="entry name" value="Thioredoxin-like"/>
    <property type="match status" value="1"/>
</dbReference>
<evidence type="ECO:0000313" key="11">
    <source>
        <dbReference type="Proteomes" id="UP000228380"/>
    </source>
</evidence>
<evidence type="ECO:0000256" key="8">
    <source>
        <dbReference type="ARBA" id="ARBA00023136"/>
    </source>
</evidence>
<evidence type="ECO:0000256" key="5">
    <source>
        <dbReference type="ARBA" id="ARBA00022967"/>
    </source>
</evidence>
<evidence type="ECO:0000256" key="7">
    <source>
        <dbReference type="ARBA" id="ARBA00023027"/>
    </source>
</evidence>
<evidence type="ECO:0000256" key="4">
    <source>
        <dbReference type="ARBA" id="ARBA00022692"/>
    </source>
</evidence>
<keyword evidence="8 9" id="KW-0472">Membrane</keyword>
<dbReference type="InterPro" id="IPR001750">
    <property type="entry name" value="ND/Mrp_TM"/>
</dbReference>